<organism evidence="4 5">
    <name type="scientific">Actinomycetospora straminea</name>
    <dbReference type="NCBI Taxonomy" id="663607"/>
    <lineage>
        <taxon>Bacteria</taxon>
        <taxon>Bacillati</taxon>
        <taxon>Actinomycetota</taxon>
        <taxon>Actinomycetes</taxon>
        <taxon>Pseudonocardiales</taxon>
        <taxon>Pseudonocardiaceae</taxon>
        <taxon>Actinomycetospora</taxon>
    </lineage>
</organism>
<keyword evidence="5" id="KW-1185">Reference proteome</keyword>
<proteinExistence type="predicted"/>
<dbReference type="InterPro" id="IPR036052">
    <property type="entry name" value="TrpB-like_PALP_sf"/>
</dbReference>
<dbReference type="CDD" id="cd01561">
    <property type="entry name" value="CBS_like"/>
    <property type="match status" value="1"/>
</dbReference>
<dbReference type="SUPFAM" id="SSF53686">
    <property type="entry name" value="Tryptophan synthase beta subunit-like PLP-dependent enzymes"/>
    <property type="match status" value="1"/>
</dbReference>
<feature type="domain" description="Tryptophan synthase beta chain-like PALP" evidence="3">
    <location>
        <begin position="6"/>
        <end position="300"/>
    </location>
</feature>
<dbReference type="PROSITE" id="PS00901">
    <property type="entry name" value="CYS_SYNTHASE"/>
    <property type="match status" value="1"/>
</dbReference>
<comment type="caution">
    <text evidence="4">The sequence shown here is derived from an EMBL/GenBank/DDBJ whole genome shotgun (WGS) entry which is preliminary data.</text>
</comment>
<keyword evidence="2" id="KW-0663">Pyridoxal phosphate</keyword>
<protein>
    <submittedName>
        <fullName evidence="4">Cystathionine beta-synthase</fullName>
    </submittedName>
</protein>
<comment type="cofactor">
    <cofactor evidence="1">
        <name>pyridoxal 5'-phosphate</name>
        <dbReference type="ChEBI" id="CHEBI:597326"/>
    </cofactor>
</comment>
<sequence length="454" mass="46625">MHESVLDAIGATPLIRLRRVTEGLAPRVYVKAEWQNAGGSVKDRAALAMVRAAERSGALGPGGVIVEGTSGNTGIGLALVGGVLGYRTIIVVPDTTAAEKVAALRAYGAEVVLTPGGLTREDPRHVTNLAARIADGTPGGWLADQYGNPANPQAHRDTTAPEIWEQTGGAVTCFVAAIGTGGTLSGTGAALKERGPVRVVGVDPLTSAYGGGDGSPYYVEAIGHYRHPDTVDDPWPANWDRAVADEVVRVDDRTTMATARRLAREEGLLLGGSSATAVAGALRVAADLGPDDVVVVVAPDSGRAYLSKYHDDGWLRRLGFLEEPGSVGELDVADVPVLRASWTVARAREVLDGVPGPAPVARDRESGPAAPSEILGALTATDLDGLPDGDPVVAHVRPAPPSVGAGETPADARAALGDAPAAWLVRDGRVAGLVTRAVLAPERPAPVGPDGRES</sequence>
<gene>
    <name evidence="4" type="ORF">GCM10023203_46880</name>
</gene>
<reference evidence="5" key="1">
    <citation type="journal article" date="2019" name="Int. J. Syst. Evol. Microbiol.">
        <title>The Global Catalogue of Microorganisms (GCM) 10K type strain sequencing project: providing services to taxonomists for standard genome sequencing and annotation.</title>
        <authorList>
            <consortium name="The Broad Institute Genomics Platform"/>
            <consortium name="The Broad Institute Genome Sequencing Center for Infectious Disease"/>
            <person name="Wu L."/>
            <person name="Ma J."/>
        </authorList>
    </citation>
    <scope>NUCLEOTIDE SEQUENCE [LARGE SCALE GENOMIC DNA]</scope>
    <source>
        <strain evidence="5">JCM 17983</strain>
    </source>
</reference>
<dbReference type="Gene3D" id="3.40.50.1100">
    <property type="match status" value="2"/>
</dbReference>
<dbReference type="InterPro" id="IPR001216">
    <property type="entry name" value="P-phosphate_BS"/>
</dbReference>
<dbReference type="Pfam" id="PF00291">
    <property type="entry name" value="PALP"/>
    <property type="match status" value="1"/>
</dbReference>
<dbReference type="InterPro" id="IPR050214">
    <property type="entry name" value="Cys_Synth/Cystath_Beta-Synth"/>
</dbReference>
<dbReference type="InterPro" id="IPR001926">
    <property type="entry name" value="TrpB-like_PALP"/>
</dbReference>
<evidence type="ECO:0000313" key="5">
    <source>
        <dbReference type="Proteomes" id="UP001500457"/>
    </source>
</evidence>
<evidence type="ECO:0000256" key="1">
    <source>
        <dbReference type="ARBA" id="ARBA00001933"/>
    </source>
</evidence>
<dbReference type="Proteomes" id="UP001500457">
    <property type="component" value="Unassembled WGS sequence"/>
</dbReference>
<evidence type="ECO:0000256" key="2">
    <source>
        <dbReference type="ARBA" id="ARBA00022898"/>
    </source>
</evidence>
<evidence type="ECO:0000313" key="4">
    <source>
        <dbReference type="EMBL" id="GAA4888444.1"/>
    </source>
</evidence>
<dbReference type="PANTHER" id="PTHR10314">
    <property type="entry name" value="CYSTATHIONINE BETA-SYNTHASE"/>
    <property type="match status" value="1"/>
</dbReference>
<accession>A0ABP9EVJ2</accession>
<evidence type="ECO:0000259" key="3">
    <source>
        <dbReference type="Pfam" id="PF00291"/>
    </source>
</evidence>
<dbReference type="EMBL" id="BAABHQ010000016">
    <property type="protein sequence ID" value="GAA4888444.1"/>
    <property type="molecule type" value="Genomic_DNA"/>
</dbReference>
<name>A0ABP9EVJ2_9PSEU</name>